<sequence>MLPRGSEGAYMMYTPDGRLVQVEYAAEAAKYGSPVVAVRGKGFAVMVARTKEPDPLLDPMEKIHMVDENIGIAGAGFTGDIQLLVDQARIEAQRHRLVFEDPIDVKTLVNQLGQFMYQFTRYGNVRPLGASLIVMGSDRIGNHIFQLDTRGLLLSGKALAIGKNSEAAISLLRGEYRPDIGMKDAINLAVKALSSAEDGESPVEVGIAKGMSFKKMCLRDALESKE</sequence>
<evidence type="ECO:0000313" key="4">
    <source>
        <dbReference type="EMBL" id="RWX73751.1"/>
    </source>
</evidence>
<dbReference type="SUPFAM" id="SSF56235">
    <property type="entry name" value="N-terminal nucleophile aminohydrolases (Ntn hydrolases)"/>
    <property type="match status" value="1"/>
</dbReference>
<dbReference type="Proteomes" id="UP000288215">
    <property type="component" value="Unassembled WGS sequence"/>
</dbReference>
<name>A0A3S3REV9_METS7</name>
<dbReference type="InterPro" id="IPR023332">
    <property type="entry name" value="Proteasome_alpha-type"/>
</dbReference>
<dbReference type="PROSITE" id="PS51475">
    <property type="entry name" value="PROTEASOME_ALPHA_2"/>
    <property type="match status" value="1"/>
</dbReference>
<dbReference type="GO" id="GO:0006511">
    <property type="term" value="P:ubiquitin-dependent protein catabolic process"/>
    <property type="evidence" value="ECO:0007669"/>
    <property type="project" value="InterPro"/>
</dbReference>
<accession>A0A3S3REV9</accession>
<dbReference type="GO" id="GO:0019773">
    <property type="term" value="C:proteasome core complex, alpha-subunit complex"/>
    <property type="evidence" value="ECO:0007669"/>
    <property type="project" value="UniProtKB-UniRule"/>
</dbReference>
<dbReference type="InterPro" id="IPR001353">
    <property type="entry name" value="Proteasome_sua/b"/>
</dbReference>
<dbReference type="InterPro" id="IPR029055">
    <property type="entry name" value="Ntn_hydrolases_N"/>
</dbReference>
<dbReference type="Pfam" id="PF00227">
    <property type="entry name" value="Proteasome"/>
    <property type="match status" value="1"/>
</dbReference>
<dbReference type="InterPro" id="IPR050115">
    <property type="entry name" value="Proteasome_alpha"/>
</dbReference>
<evidence type="ECO:0000256" key="2">
    <source>
        <dbReference type="PROSITE-ProRule" id="PRU00808"/>
    </source>
</evidence>
<organism evidence="4 5">
    <name type="scientific">Methanosuratincola subterraneus</name>
    <dbReference type="NCBI Taxonomy" id="2593994"/>
    <lineage>
        <taxon>Archaea</taxon>
        <taxon>Thermoproteota</taxon>
        <taxon>Methanosuratincolia</taxon>
        <taxon>Candidatus Methanomethylicales</taxon>
        <taxon>Candidatus Methanomethylicaceae</taxon>
        <taxon>Candidatus Methanosuratincola (ex Vanwonterghem et al. 2016)</taxon>
    </lineage>
</organism>
<dbReference type="SMART" id="SM00948">
    <property type="entry name" value="Proteasome_A_N"/>
    <property type="match status" value="1"/>
</dbReference>
<dbReference type="InterPro" id="IPR000426">
    <property type="entry name" value="Proteasome_asu_N"/>
</dbReference>
<evidence type="ECO:0000259" key="3">
    <source>
        <dbReference type="SMART" id="SM00948"/>
    </source>
</evidence>
<dbReference type="PANTHER" id="PTHR11599">
    <property type="entry name" value="PROTEASOME SUBUNIT ALPHA/BETA"/>
    <property type="match status" value="1"/>
</dbReference>
<dbReference type="GO" id="GO:0004175">
    <property type="term" value="F:endopeptidase activity"/>
    <property type="evidence" value="ECO:0007669"/>
    <property type="project" value="UniProtKB-ARBA"/>
</dbReference>
<keyword evidence="1 2" id="KW-0647">Proteasome</keyword>
<dbReference type="Gene3D" id="3.60.20.10">
    <property type="entry name" value="Glutamine Phosphoribosylpyrophosphate, subunit 1, domain 1"/>
    <property type="match status" value="1"/>
</dbReference>
<dbReference type="EMBL" id="RXGA01000002">
    <property type="protein sequence ID" value="RWX73751.1"/>
    <property type="molecule type" value="Genomic_DNA"/>
</dbReference>
<comment type="similarity">
    <text evidence="2">Belongs to the peptidase T1A family.</text>
</comment>
<gene>
    <name evidence="4" type="ORF">Metus_0530</name>
</gene>
<reference evidence="4 5" key="1">
    <citation type="submission" date="2018-12" db="EMBL/GenBank/DDBJ databases">
        <title>The complete genome of the methanogenic archaea of the candidate phylum Verstraetearchaeota, obtained from the metagenome of underground thermal water.</title>
        <authorList>
            <person name="Kadnikov V.V."/>
            <person name="Mardanov A.V."/>
            <person name="Beletsky A.V."/>
            <person name="Karnachuk O.V."/>
            <person name="Ravin N.V."/>
        </authorList>
    </citation>
    <scope>NUCLEOTIDE SEQUENCE [LARGE SCALE GENOMIC DNA]</scope>
    <source>
        <strain evidence="4">Ch88</strain>
    </source>
</reference>
<evidence type="ECO:0000313" key="5">
    <source>
        <dbReference type="Proteomes" id="UP000288215"/>
    </source>
</evidence>
<feature type="domain" description="Proteasome alpha-type subunits" evidence="3">
    <location>
        <begin position="6"/>
        <end position="28"/>
    </location>
</feature>
<comment type="caution">
    <text evidence="4">The sequence shown here is derived from an EMBL/GenBank/DDBJ whole genome shotgun (WGS) entry which is preliminary data.</text>
</comment>
<evidence type="ECO:0000256" key="1">
    <source>
        <dbReference type="ARBA" id="ARBA00022942"/>
    </source>
</evidence>
<protein>
    <recommendedName>
        <fullName evidence="3">Proteasome alpha-type subunits domain-containing protein</fullName>
    </recommendedName>
</protein>
<proteinExistence type="inferred from homology"/>
<dbReference type="AlphaFoldDB" id="A0A3S3REV9"/>